<gene>
    <name evidence="1" type="ORF">METZ01_LOCUS289153</name>
</gene>
<reference evidence="1" key="1">
    <citation type="submission" date="2018-05" db="EMBL/GenBank/DDBJ databases">
        <authorList>
            <person name="Lanie J.A."/>
            <person name="Ng W.-L."/>
            <person name="Kazmierczak K.M."/>
            <person name="Andrzejewski T.M."/>
            <person name="Davidsen T.M."/>
            <person name="Wayne K.J."/>
            <person name="Tettelin H."/>
            <person name="Glass J.I."/>
            <person name="Rusch D."/>
            <person name="Podicherti R."/>
            <person name="Tsui H.-C.T."/>
            <person name="Winkler M.E."/>
        </authorList>
    </citation>
    <scope>NUCLEOTIDE SEQUENCE</scope>
</reference>
<evidence type="ECO:0008006" key="2">
    <source>
        <dbReference type="Google" id="ProtNLM"/>
    </source>
</evidence>
<evidence type="ECO:0000313" key="1">
    <source>
        <dbReference type="EMBL" id="SVC36299.1"/>
    </source>
</evidence>
<dbReference type="AlphaFoldDB" id="A0A382LHZ0"/>
<protein>
    <recommendedName>
        <fullName evidence="2">Secretion system C-terminal sorting domain-containing protein</fullName>
    </recommendedName>
</protein>
<dbReference type="EMBL" id="UINC01087160">
    <property type="protein sequence ID" value="SVC36299.1"/>
    <property type="molecule type" value="Genomic_DNA"/>
</dbReference>
<name>A0A382LHZ0_9ZZZZ</name>
<sequence length="270" mass="31796">MKNILARGGIEFIAVLLGLTGSLWIDANVKENEAIKQNDEILNRLYANLRADSSDGEWNRKAYERGIKGCRRIIEWCDSNPTFDSVDDSIEKDISAILIATYFGNNDEEYNSLKNSGQMHLIKNNTLISDLHRYYSGLGWSDYMDRDTWRVTEEEISPFLSNYSDELYYYRGDNKKRVFSNYPKINLIRLPNIEKLRFYASKKLMHHEHQARYYKRIVDRVTKLRELLRKELNIEWNATNDFGTPVSAGIYFYQIQAKEFVKTRKMVLLK</sequence>
<accession>A0A382LHZ0</accession>
<dbReference type="Gene3D" id="2.60.40.4070">
    <property type="match status" value="1"/>
</dbReference>
<proteinExistence type="predicted"/>
<organism evidence="1">
    <name type="scientific">marine metagenome</name>
    <dbReference type="NCBI Taxonomy" id="408172"/>
    <lineage>
        <taxon>unclassified sequences</taxon>
        <taxon>metagenomes</taxon>
        <taxon>ecological metagenomes</taxon>
    </lineage>
</organism>